<dbReference type="AlphaFoldDB" id="A0A9P8PNT3"/>
<keyword evidence="3" id="KW-1185">Reference proteome</keyword>
<reference evidence="2" key="2">
    <citation type="submission" date="2021-01" db="EMBL/GenBank/DDBJ databases">
        <authorList>
            <person name="Schikora-Tamarit M.A."/>
        </authorList>
    </citation>
    <scope>NUCLEOTIDE SEQUENCE</scope>
    <source>
        <strain evidence="2">CBS6341</strain>
    </source>
</reference>
<evidence type="ECO:0000313" key="3">
    <source>
        <dbReference type="Proteomes" id="UP000769528"/>
    </source>
</evidence>
<gene>
    <name evidence="2" type="ORF">WICMUC_002616</name>
</gene>
<feature type="compositionally biased region" description="Acidic residues" evidence="1">
    <location>
        <begin position="75"/>
        <end position="112"/>
    </location>
</feature>
<accession>A0A9P8PNT3</accession>
<organism evidence="2 3">
    <name type="scientific">Wickerhamomyces mucosus</name>
    <dbReference type="NCBI Taxonomy" id="1378264"/>
    <lineage>
        <taxon>Eukaryota</taxon>
        <taxon>Fungi</taxon>
        <taxon>Dikarya</taxon>
        <taxon>Ascomycota</taxon>
        <taxon>Saccharomycotina</taxon>
        <taxon>Saccharomycetes</taxon>
        <taxon>Phaffomycetales</taxon>
        <taxon>Wickerhamomycetaceae</taxon>
        <taxon>Wickerhamomyces</taxon>
    </lineage>
</organism>
<evidence type="ECO:0000313" key="2">
    <source>
        <dbReference type="EMBL" id="KAH3675527.1"/>
    </source>
</evidence>
<comment type="caution">
    <text evidence="2">The sequence shown here is derived from an EMBL/GenBank/DDBJ whole genome shotgun (WGS) entry which is preliminary data.</text>
</comment>
<dbReference type="EMBL" id="JAEUBF010000753">
    <property type="protein sequence ID" value="KAH3675527.1"/>
    <property type="molecule type" value="Genomic_DNA"/>
</dbReference>
<name>A0A9P8PNT3_9ASCO</name>
<feature type="region of interest" description="Disordered" evidence="1">
    <location>
        <begin position="67"/>
        <end position="128"/>
    </location>
</feature>
<reference evidence="2" key="1">
    <citation type="journal article" date="2021" name="Open Biol.">
        <title>Shared evolutionary footprints suggest mitochondrial oxidative damage underlies multiple complex I losses in fungi.</title>
        <authorList>
            <person name="Schikora-Tamarit M.A."/>
            <person name="Marcet-Houben M."/>
            <person name="Nosek J."/>
            <person name="Gabaldon T."/>
        </authorList>
    </citation>
    <scope>NUCLEOTIDE SEQUENCE</scope>
    <source>
        <strain evidence="2">CBS6341</strain>
    </source>
</reference>
<protein>
    <submittedName>
        <fullName evidence="2">Uncharacterized protein</fullName>
    </submittedName>
</protein>
<evidence type="ECO:0000256" key="1">
    <source>
        <dbReference type="SAM" id="MobiDB-lite"/>
    </source>
</evidence>
<proteinExistence type="predicted"/>
<dbReference type="Proteomes" id="UP000769528">
    <property type="component" value="Unassembled WGS sequence"/>
</dbReference>
<sequence>MEQISCEQDVMVTKVVESSSTFRVEVKDELLKTSVEVRELKVDRPDEIGIEYSGAVATDSVLGVKFEDNNRFGSDDDDADDDDADDDDADDDDADGDAGDDTIDEVINEPLEETIKEPLDEGAEVLEV</sequence>